<dbReference type="KEGG" id="nme:NMB1602"/>
<dbReference type="GO" id="GO:0006313">
    <property type="term" value="P:DNA transposition"/>
    <property type="evidence" value="ECO:0007669"/>
    <property type="project" value="InterPro"/>
</dbReference>
<dbReference type="EMBL" id="AE002098">
    <property type="protein sequence ID" value="AAF62334.1"/>
    <property type="molecule type" value="Genomic_DNA"/>
</dbReference>
<dbReference type="STRING" id="122586.NMB1602"/>
<dbReference type="Pfam" id="PF01548">
    <property type="entry name" value="DEDD_Tnp_IS110"/>
    <property type="match status" value="1"/>
</dbReference>
<dbReference type="PANTHER" id="PTHR33055:SF13">
    <property type="entry name" value="TRANSPOSASE"/>
    <property type="match status" value="1"/>
</dbReference>
<dbReference type="InParanoid" id="Q9JYF9"/>
<gene>
    <name evidence="3" type="ordered locus">NMB1602</name>
</gene>
<dbReference type="AlphaFoldDB" id="Q9JYF9"/>
<dbReference type="Pfam" id="PF02371">
    <property type="entry name" value="Transposase_20"/>
    <property type="match status" value="1"/>
</dbReference>
<dbReference type="NCBIfam" id="NF033542">
    <property type="entry name" value="transpos_IS110"/>
    <property type="match status" value="1"/>
</dbReference>
<organism evidence="3 4">
    <name type="scientific">Neisseria meningitidis serogroup B (strain ATCC BAA-335 / MC58)</name>
    <dbReference type="NCBI Taxonomy" id="122586"/>
    <lineage>
        <taxon>Bacteria</taxon>
        <taxon>Pseudomonadati</taxon>
        <taxon>Pseudomonadota</taxon>
        <taxon>Betaproteobacteria</taxon>
        <taxon>Neisseriales</taxon>
        <taxon>Neisseriaceae</taxon>
        <taxon>Neisseria</taxon>
    </lineage>
</organism>
<dbReference type="InterPro" id="IPR047650">
    <property type="entry name" value="Transpos_IS110"/>
</dbReference>
<dbReference type="PANTHER" id="PTHR33055">
    <property type="entry name" value="TRANSPOSASE FOR INSERTION SEQUENCE ELEMENT IS1111A"/>
    <property type="match status" value="1"/>
</dbReference>
<name>Q9JYF9_NEIMB</name>
<proteinExistence type="predicted"/>
<dbReference type="GO" id="GO:0004803">
    <property type="term" value="F:transposase activity"/>
    <property type="evidence" value="ECO:0007669"/>
    <property type="project" value="InterPro"/>
</dbReference>
<sequence>MLIHYIDIAKRNFVIAVSSLSKTKTETNNPKGIAHTIEYLKKHKVALVVTESTGGLEIPAAKAIHRAGIAVIIANPRQTHQFAQSQSLTKTDAKDAKMPAFFAQMKAQKEDWQTMPYHPPTEAEEVLEALVNRRNQSADMRTAEKNRLHQVHETQVGSVKQLIAHFDRLIDESDKQIDDHTHTHFDGKAQVAEQIKGIGSITTATLMAMLPELGRLSHKRIASLVGIAPHPRKSGEAKFKSRCFGGRSAVLKALYMATVAATRFEPLIRDFHQRPLSEGKPYKVAVTACMRKLLETFAKFLSLTTTEIPTQVFGCFRPKYRLILPKHPLNPPRTPDNQASGLPFRRQRAHLACWRLSTGSNTSPSDGFAHSL</sequence>
<dbReference type="PaxDb" id="122586-NMB1602"/>
<evidence type="ECO:0000259" key="1">
    <source>
        <dbReference type="Pfam" id="PF01548"/>
    </source>
</evidence>
<evidence type="ECO:0000313" key="4">
    <source>
        <dbReference type="Proteomes" id="UP000000425"/>
    </source>
</evidence>
<dbReference type="SMR" id="Q9JYF9"/>
<dbReference type="OrthoDB" id="9795150at2"/>
<dbReference type="GO" id="GO:0003677">
    <property type="term" value="F:DNA binding"/>
    <property type="evidence" value="ECO:0007669"/>
    <property type="project" value="InterPro"/>
</dbReference>
<dbReference type="InterPro" id="IPR002525">
    <property type="entry name" value="Transp_IS110-like_N"/>
</dbReference>
<keyword evidence="4" id="KW-1185">Reference proteome</keyword>
<reference evidence="3 4" key="1">
    <citation type="journal article" date="2000" name="Science">
        <title>Complete genome sequence of Neisseria meningitidis serogroup B strain MC58.</title>
        <authorList>
            <person name="Tettelin H."/>
            <person name="Saunders N.J."/>
            <person name="Heidelberg J."/>
            <person name="Jeffries A.C."/>
            <person name="Nelson K.E."/>
            <person name="Eisen J.A."/>
            <person name="Ketchum K.A."/>
            <person name="Hood D.W."/>
            <person name="Peden J.F."/>
            <person name="Dodson R.J."/>
            <person name="Nelson W.C."/>
            <person name="Gwinn M.L."/>
            <person name="DeBoy R."/>
            <person name="Peterson J.D."/>
            <person name="Hickey E.K."/>
            <person name="Haft D.H."/>
            <person name="Salzberg S.L."/>
            <person name="White O."/>
            <person name="Fleischmann R.D."/>
            <person name="Dougherty B.A."/>
            <person name="Mason T."/>
            <person name="Ciecko A."/>
            <person name="Parksey D.S."/>
            <person name="Blair E."/>
            <person name="Cittone H."/>
            <person name="Clark E.B."/>
            <person name="Cotton M.D."/>
            <person name="Utterback T.R."/>
            <person name="Khouri H."/>
            <person name="Qin H."/>
            <person name="Vamathevan J."/>
            <person name="Gill J."/>
            <person name="Scarlato V."/>
            <person name="Masignani V."/>
            <person name="Pizza M."/>
            <person name="Grandi G."/>
            <person name="Sun L."/>
            <person name="Smith H.O."/>
            <person name="Fraser C.M."/>
            <person name="Moxon E.R."/>
            <person name="Rappuoli R."/>
            <person name="Venter J.C."/>
        </authorList>
    </citation>
    <scope>NUCLEOTIDE SEQUENCE [LARGE SCALE GENOMIC DNA]</scope>
    <source>
        <strain evidence="4">ATCC BAA-335 / MC58</strain>
    </source>
</reference>
<feature type="domain" description="Transposase IS116/IS110/IS902 C-terminal" evidence="2">
    <location>
        <begin position="190"/>
        <end position="273"/>
    </location>
</feature>
<evidence type="ECO:0000313" key="3">
    <source>
        <dbReference type="EMBL" id="AAF62334.1"/>
    </source>
</evidence>
<accession>Q9JYF9</accession>
<dbReference type="InterPro" id="IPR003346">
    <property type="entry name" value="Transposase_20"/>
</dbReference>
<dbReference type="PATRIC" id="fig|122586.8.peg.2054"/>
<evidence type="ECO:0000259" key="2">
    <source>
        <dbReference type="Pfam" id="PF02371"/>
    </source>
</evidence>
<protein>
    <submittedName>
        <fullName evidence="3">Transposase</fullName>
    </submittedName>
</protein>
<feature type="domain" description="Transposase IS110-like N-terminal" evidence="1">
    <location>
        <begin position="6"/>
        <end position="151"/>
    </location>
</feature>
<dbReference type="Proteomes" id="UP000000425">
    <property type="component" value="Chromosome"/>
</dbReference>
<dbReference type="HOGENOM" id="CLU_036902_5_1_4"/>